<dbReference type="NCBIfam" id="TIGR01760">
    <property type="entry name" value="tape_meas_TP901"/>
    <property type="match status" value="1"/>
</dbReference>
<evidence type="ECO:0000256" key="1">
    <source>
        <dbReference type="SAM" id="Coils"/>
    </source>
</evidence>
<comment type="caution">
    <text evidence="4">The sequence shown here is derived from an EMBL/GenBank/DDBJ whole genome shotgun (WGS) entry which is preliminary data.</text>
</comment>
<feature type="compositionally biased region" description="Polar residues" evidence="2">
    <location>
        <begin position="578"/>
        <end position="595"/>
    </location>
</feature>
<organism evidence="4 5">
    <name type="scientific">Agrobacterium vitis</name>
    <name type="common">Rhizobium vitis</name>
    <dbReference type="NCBI Taxonomy" id="373"/>
    <lineage>
        <taxon>Bacteria</taxon>
        <taxon>Pseudomonadati</taxon>
        <taxon>Pseudomonadota</taxon>
        <taxon>Alphaproteobacteria</taxon>
        <taxon>Hyphomicrobiales</taxon>
        <taxon>Rhizobiaceae</taxon>
        <taxon>Rhizobium/Agrobacterium group</taxon>
        <taxon>Agrobacterium</taxon>
    </lineage>
</organism>
<dbReference type="AlphaFoldDB" id="A0ABD6GDR4"/>
<reference evidence="4 5" key="1">
    <citation type="submission" date="2019-11" db="EMBL/GenBank/DDBJ databases">
        <title>Whole-genome sequencing of Allorhizobium vitis.</title>
        <authorList>
            <person name="Gan H.M."/>
            <person name="Savka M.A."/>
        </authorList>
    </citation>
    <scope>NUCLEOTIDE SEQUENCE [LARGE SCALE GENOMIC DNA]</scope>
    <source>
        <strain evidence="4 5">AB4</strain>
    </source>
</reference>
<accession>A0ABD6GDR4</accession>
<feature type="region of interest" description="Disordered" evidence="2">
    <location>
        <begin position="571"/>
        <end position="595"/>
    </location>
</feature>
<dbReference type="EMBL" id="MBEV02000003">
    <property type="protein sequence ID" value="MUP04484.1"/>
    <property type="molecule type" value="Genomic_DNA"/>
</dbReference>
<evidence type="ECO:0000313" key="4">
    <source>
        <dbReference type="EMBL" id="MUP04484.1"/>
    </source>
</evidence>
<gene>
    <name evidence="4" type="ORF">BBI04_006600</name>
</gene>
<name>A0ABD6GDR4_AGRVI</name>
<dbReference type="RefSeq" id="WP_139190299.1">
    <property type="nucleotide sequence ID" value="NZ_CP118259.1"/>
</dbReference>
<sequence>MSKLQASLVVDLVDKTGAKTSAVIGNMSRLQKAERDYMLSSKGLRLSNKDRSMERLMMERQASEEARLAQMKQDHERTVASRAAVIGRLASGAAIAGVAAGKAYVDFAELERRVGRIVINAEKGSDAIQPTIGKLQDLASKTKMPFNDIVEGFEALIVAGQSMDDAMAFLPSVAITAQATGSAVSDTANSADALSNLLKINAKDMQRAFDMMVTGGKLGKFEVKDMAREFPGLLSSYSTLGYTGTEGLKKMVAMLQTVRKQTGSSSEAATDLKGLFDKIYSQETNNKFKKFGIDLPKALAKARKEGKDVIDVLMDLTTIATKGDLSKLPLLFESDQAKTAIRALIMMRKETEQNVRLLDNVDGSTLKDFNQIISDSQAKLQDLNNEWDRLVKNVGSGVATGANPILGYINQQMDANRKASEAESERIKAVQSEATGYKGAWNARNPNAWPWEAGNAYFEATKRVKSGEQKDVMAEFTDGPPRQWPKAQGSAPSALSENELLQQQMDAALMGTNGAPNIGTVISDQITQGGGAAGKAAADTMQSQAGAIGAAIGSAIVSKISGALGSFMANPGGGMPRSTGQALQQQTNGQFVDQP</sequence>
<proteinExistence type="predicted"/>
<feature type="domain" description="Phage tail tape measure protein" evidence="3">
    <location>
        <begin position="135"/>
        <end position="318"/>
    </location>
</feature>
<dbReference type="Pfam" id="PF10145">
    <property type="entry name" value="PhageMin_Tail"/>
    <property type="match status" value="1"/>
</dbReference>
<dbReference type="Proteomes" id="UP000175993">
    <property type="component" value="Unassembled WGS sequence"/>
</dbReference>
<feature type="coiled-coil region" evidence="1">
    <location>
        <begin position="366"/>
        <end position="393"/>
    </location>
</feature>
<keyword evidence="1" id="KW-0175">Coiled coil</keyword>
<evidence type="ECO:0000259" key="3">
    <source>
        <dbReference type="Pfam" id="PF10145"/>
    </source>
</evidence>
<evidence type="ECO:0000256" key="2">
    <source>
        <dbReference type="SAM" id="MobiDB-lite"/>
    </source>
</evidence>
<protein>
    <submittedName>
        <fullName evidence="4">Phage tail tape measure protein</fullName>
    </submittedName>
</protein>
<evidence type="ECO:0000313" key="5">
    <source>
        <dbReference type="Proteomes" id="UP000175993"/>
    </source>
</evidence>
<dbReference type="InterPro" id="IPR010090">
    <property type="entry name" value="Phage_tape_meas"/>
</dbReference>